<comment type="caution">
    <text evidence="1">The sequence shown here is derived from an EMBL/GenBank/DDBJ whole genome shotgun (WGS) entry which is preliminary data.</text>
</comment>
<protein>
    <submittedName>
        <fullName evidence="1">Uncharacterized protein</fullName>
    </submittedName>
</protein>
<dbReference type="Proteomes" id="UP001497680">
    <property type="component" value="Unassembled WGS sequence"/>
</dbReference>
<proteinExistence type="predicted"/>
<gene>
    <name evidence="1" type="ORF">F4821DRAFT_256737</name>
</gene>
<keyword evidence="2" id="KW-1185">Reference proteome</keyword>
<accession>A0ACC0DAF1</accession>
<sequence length="218" mass="23909">MKLSSLYFLQILSAIVASAEPVALPYGIRLKTDSQQPLMDPVGPVVPPSHQPADPERPPPAPPQGGVLISDIMGRDRSINIFAGFTRDIASIASRLDDSSKNSTVLAPRNSAVEKLPRKPWEDPKDYDALGANAYEGEDGQDRAHRNIRRFVEAHVVPASPWAEGEKIKTLLDGDREIWWEIKDGVKVIQPDGIEVDSIASRVGNGELWILTGVRNYA</sequence>
<organism evidence="1 2">
    <name type="scientific">Hypoxylon rubiginosum</name>
    <dbReference type="NCBI Taxonomy" id="110542"/>
    <lineage>
        <taxon>Eukaryota</taxon>
        <taxon>Fungi</taxon>
        <taxon>Dikarya</taxon>
        <taxon>Ascomycota</taxon>
        <taxon>Pezizomycotina</taxon>
        <taxon>Sordariomycetes</taxon>
        <taxon>Xylariomycetidae</taxon>
        <taxon>Xylariales</taxon>
        <taxon>Hypoxylaceae</taxon>
        <taxon>Hypoxylon</taxon>
    </lineage>
</organism>
<dbReference type="EMBL" id="MU394294">
    <property type="protein sequence ID" value="KAI6089734.1"/>
    <property type="molecule type" value="Genomic_DNA"/>
</dbReference>
<evidence type="ECO:0000313" key="1">
    <source>
        <dbReference type="EMBL" id="KAI6089734.1"/>
    </source>
</evidence>
<reference evidence="1 2" key="1">
    <citation type="journal article" date="2022" name="New Phytol.">
        <title>Ecological generalism drives hyperdiversity of secondary metabolite gene clusters in xylarialean endophytes.</title>
        <authorList>
            <person name="Franco M.E.E."/>
            <person name="Wisecaver J.H."/>
            <person name="Arnold A.E."/>
            <person name="Ju Y.M."/>
            <person name="Slot J.C."/>
            <person name="Ahrendt S."/>
            <person name="Moore L.P."/>
            <person name="Eastman K.E."/>
            <person name="Scott K."/>
            <person name="Konkel Z."/>
            <person name="Mondo S.J."/>
            <person name="Kuo A."/>
            <person name="Hayes R.D."/>
            <person name="Haridas S."/>
            <person name="Andreopoulos B."/>
            <person name="Riley R."/>
            <person name="LaButti K."/>
            <person name="Pangilinan J."/>
            <person name="Lipzen A."/>
            <person name="Amirebrahimi M."/>
            <person name="Yan J."/>
            <person name="Adam C."/>
            <person name="Keymanesh K."/>
            <person name="Ng V."/>
            <person name="Louie K."/>
            <person name="Northen T."/>
            <person name="Drula E."/>
            <person name="Henrissat B."/>
            <person name="Hsieh H.M."/>
            <person name="Youens-Clark K."/>
            <person name="Lutzoni F."/>
            <person name="Miadlikowska J."/>
            <person name="Eastwood D.C."/>
            <person name="Hamelin R.C."/>
            <person name="Grigoriev I.V."/>
            <person name="U'Ren J.M."/>
        </authorList>
    </citation>
    <scope>NUCLEOTIDE SEQUENCE [LARGE SCALE GENOMIC DNA]</scope>
    <source>
        <strain evidence="1 2">ER1909</strain>
    </source>
</reference>
<name>A0ACC0DAF1_9PEZI</name>
<evidence type="ECO:0000313" key="2">
    <source>
        <dbReference type="Proteomes" id="UP001497680"/>
    </source>
</evidence>